<dbReference type="InterPro" id="IPR010441">
    <property type="entry name" value="CH_2"/>
</dbReference>
<proteinExistence type="predicted"/>
<dbReference type="Proteomes" id="UP000195521">
    <property type="component" value="Unassembled WGS sequence"/>
</dbReference>
<dbReference type="Gene3D" id="1.10.418.10">
    <property type="entry name" value="Calponin-like domain"/>
    <property type="match status" value="1"/>
</dbReference>
<dbReference type="GO" id="GO:0005930">
    <property type="term" value="C:axoneme"/>
    <property type="evidence" value="ECO:0007669"/>
    <property type="project" value="TreeGrafter"/>
</dbReference>
<dbReference type="GO" id="GO:0008017">
    <property type="term" value="F:microtubule binding"/>
    <property type="evidence" value="ECO:0007669"/>
    <property type="project" value="TreeGrafter"/>
</dbReference>
<dbReference type="GO" id="GO:0051493">
    <property type="term" value="P:regulation of cytoskeleton organization"/>
    <property type="evidence" value="ECO:0007669"/>
    <property type="project" value="TreeGrafter"/>
</dbReference>
<dbReference type="GeneID" id="39749197"/>
<comment type="caution">
    <text evidence="2">The sequence shown here is derived from an EMBL/GenBank/DDBJ whole genome shotgun (WGS) entry which is preliminary data.</text>
</comment>
<evidence type="ECO:0000313" key="3">
    <source>
        <dbReference type="Proteomes" id="UP000195521"/>
    </source>
</evidence>
<dbReference type="InterPro" id="IPR036872">
    <property type="entry name" value="CH_dom_sf"/>
</dbReference>
<dbReference type="PANTHER" id="PTHR12509">
    <property type="entry name" value="SPERMATOGENESIS-ASSOCIATED 4-RELATED"/>
    <property type="match status" value="1"/>
</dbReference>
<dbReference type="EMBL" id="BDQF01000013">
    <property type="protein sequence ID" value="GAW82460.1"/>
    <property type="molecule type" value="Genomic_DNA"/>
</dbReference>
<feature type="domain" description="CH-like" evidence="1">
    <location>
        <begin position="7"/>
        <end position="98"/>
    </location>
</feature>
<accession>A0A1Y1JJP0</accession>
<dbReference type="OrthoDB" id="62528at2759"/>
<dbReference type="PANTHER" id="PTHR12509:SF8">
    <property type="entry name" value="SPERMATOGENESIS-ASSOCIATED PROTEIN 4"/>
    <property type="match status" value="1"/>
</dbReference>
<dbReference type="AlphaFoldDB" id="A0A1Y1JJP0"/>
<name>A0A1Y1JJP0_PLAGO</name>
<dbReference type="OMA" id="IKWLQYL"/>
<reference evidence="3" key="1">
    <citation type="submission" date="2017-04" db="EMBL/GenBank/DDBJ databases">
        <title>Plasmodium gonderi genome.</title>
        <authorList>
            <person name="Arisue N."/>
            <person name="Honma H."/>
            <person name="Kawai S."/>
            <person name="Tougan T."/>
            <person name="Tanabe K."/>
            <person name="Horii T."/>
        </authorList>
    </citation>
    <scope>NUCLEOTIDE SEQUENCE [LARGE SCALE GENOMIC DNA]</scope>
    <source>
        <strain evidence="3">ATCC 30045</strain>
    </source>
</reference>
<evidence type="ECO:0000313" key="2">
    <source>
        <dbReference type="EMBL" id="GAW82460.1"/>
    </source>
</evidence>
<dbReference type="Pfam" id="PF06294">
    <property type="entry name" value="CH_2"/>
    <property type="match status" value="1"/>
</dbReference>
<sequence length="740" mass="87443">MELPREVIKWLQYLNLSYSFKSIKNASNGIIVSEIINTYIPQTINMNSLENGFGKDIKRKNWQIIKKVLTSLSISFDEISIINSDKNAITNLFVNLYEYFNEKKIKNDLYSAKGENNELTVPSFARSTITQKIRESNVHDIIDEEKKMLSTYEIIKGEEYKHTMMRTRKKEEEENKDKIKHMSKKTGLNKTSLFDGLEKSSSIITINDTSSYMDYTDIKTLDSFIKDKNNLTSVEFMKNTNVDNESECHKIHNTGYTDENMEDIIANVLKENISHYVVEKENKSLIACSANMVKEFYKFPKFELCDENNVNNLYEKFFVVCSLKRHELIDKILNRLKLFNENFYLILSLRGYHTKCDSQVFTSIMNYLKQLLTYLRIKSTTSEVICNTILKGLFSLDNDENKDIRCFCELIVLLINNDGHTLMNILRMIKNTMSSNFFYHFLLTLLNSSTNSFIYQKGVKDIYLYYLFTGLHTNKENIMLKSLDMLNTLSLLEGYEEIIHLSGLLENILEINNINYNTFLFVISCNILFKMKENQMEGSYNTEIKQFITICSRVLTHTKTKKLLYFFFLCSHKILSMDDEFFDLYLKRYNELSDEEQKMIIRNEVFDGSLKKMFNYKMINKYFSNIFSKNLNFLNEKKNMEFFGYLEIYEKIYEYVIETVFLESSPDFELSKEILSFFWLSSDDELKVQSFKISLSHFENLLSLNKHNLGLHTKEYLEKTFVFLFFFFYKMTEDNKKIGT</sequence>
<gene>
    <name evidence="2" type="ORF">PGO_124580</name>
</gene>
<protein>
    <recommendedName>
        <fullName evidence="1">CH-like domain-containing protein</fullName>
    </recommendedName>
</protein>
<evidence type="ECO:0000259" key="1">
    <source>
        <dbReference type="Pfam" id="PF06294"/>
    </source>
</evidence>
<keyword evidence="3" id="KW-1185">Reference proteome</keyword>
<dbReference type="RefSeq" id="XP_028545049.1">
    <property type="nucleotide sequence ID" value="XM_028689248.1"/>
</dbReference>
<dbReference type="InterPro" id="IPR052111">
    <property type="entry name" value="Spermatogenesis_Ciliary_MAP"/>
</dbReference>
<organism evidence="2 3">
    <name type="scientific">Plasmodium gonderi</name>
    <dbReference type="NCBI Taxonomy" id="77519"/>
    <lineage>
        <taxon>Eukaryota</taxon>
        <taxon>Sar</taxon>
        <taxon>Alveolata</taxon>
        <taxon>Apicomplexa</taxon>
        <taxon>Aconoidasida</taxon>
        <taxon>Haemosporida</taxon>
        <taxon>Plasmodiidae</taxon>
        <taxon>Plasmodium</taxon>
        <taxon>Plasmodium (Plasmodium)</taxon>
    </lineage>
</organism>